<evidence type="ECO:0000313" key="2">
    <source>
        <dbReference type="Proteomes" id="UP001314170"/>
    </source>
</evidence>
<name>A0AAV1RQA3_9ROSI</name>
<keyword evidence="2" id="KW-1185">Reference proteome</keyword>
<organism evidence="1 2">
    <name type="scientific">Dovyalis caffra</name>
    <dbReference type="NCBI Taxonomy" id="77055"/>
    <lineage>
        <taxon>Eukaryota</taxon>
        <taxon>Viridiplantae</taxon>
        <taxon>Streptophyta</taxon>
        <taxon>Embryophyta</taxon>
        <taxon>Tracheophyta</taxon>
        <taxon>Spermatophyta</taxon>
        <taxon>Magnoliopsida</taxon>
        <taxon>eudicotyledons</taxon>
        <taxon>Gunneridae</taxon>
        <taxon>Pentapetalae</taxon>
        <taxon>rosids</taxon>
        <taxon>fabids</taxon>
        <taxon>Malpighiales</taxon>
        <taxon>Salicaceae</taxon>
        <taxon>Flacourtieae</taxon>
        <taxon>Dovyalis</taxon>
    </lineage>
</organism>
<evidence type="ECO:0008006" key="3">
    <source>
        <dbReference type="Google" id="ProtNLM"/>
    </source>
</evidence>
<dbReference type="Proteomes" id="UP001314170">
    <property type="component" value="Unassembled WGS sequence"/>
</dbReference>
<protein>
    <recommendedName>
        <fullName evidence="3">Pentatricopeptide repeat-containing protein</fullName>
    </recommendedName>
</protein>
<gene>
    <name evidence="1" type="ORF">DCAF_LOCUS12997</name>
</gene>
<dbReference type="AlphaFoldDB" id="A0AAV1RQA3"/>
<accession>A0AAV1RQA3</accession>
<dbReference type="EMBL" id="CAWUPB010001108">
    <property type="protein sequence ID" value="CAK7337956.1"/>
    <property type="molecule type" value="Genomic_DNA"/>
</dbReference>
<reference evidence="1 2" key="1">
    <citation type="submission" date="2024-01" db="EMBL/GenBank/DDBJ databases">
        <authorList>
            <person name="Waweru B."/>
        </authorList>
    </citation>
    <scope>NUCLEOTIDE SEQUENCE [LARGE SCALE GENOMIC DNA]</scope>
</reference>
<evidence type="ECO:0000313" key="1">
    <source>
        <dbReference type="EMBL" id="CAK7337956.1"/>
    </source>
</evidence>
<sequence>MHVSIYRKACTVAVEVIKEAISIKTPGWKASTCTLASCLEGLKGQGDVEVAEELLNLVMKRCPLSPALYDKFKTIIRSGNLDARALDQMEGDDQALKFR</sequence>
<proteinExistence type="predicted"/>
<comment type="caution">
    <text evidence="1">The sequence shown here is derived from an EMBL/GenBank/DDBJ whole genome shotgun (WGS) entry which is preliminary data.</text>
</comment>